<evidence type="ECO:0000313" key="6">
    <source>
        <dbReference type="EMBL" id="EAX90672.1"/>
    </source>
</evidence>
<dbReference type="Gene3D" id="1.20.5.2950">
    <property type="match status" value="1"/>
</dbReference>
<dbReference type="GO" id="GO:0016471">
    <property type="term" value="C:vacuolar proton-transporting V-type ATPase complex"/>
    <property type="evidence" value="ECO:0007669"/>
    <property type="project" value="InterPro"/>
</dbReference>
<dbReference type="GO" id="GO:0046961">
    <property type="term" value="F:proton-transporting ATPase activity, rotational mechanism"/>
    <property type="evidence" value="ECO:0007669"/>
    <property type="project" value="InterPro"/>
</dbReference>
<keyword evidence="2" id="KW-0813">Transport</keyword>
<dbReference type="InterPro" id="IPR005124">
    <property type="entry name" value="V-ATPase_G"/>
</dbReference>
<sequence>MDQVITGLKANKVKAQEIIDKANANHAKMIAAIPDETKEQVESIKVQNRNTLKELQDSLDKKNKKKEEGLKKDTSKQISKLQKNQEKHMEEIVETLYKKVVTV</sequence>
<dbReference type="RefSeq" id="XP_001303602.1">
    <property type="nucleotide sequence ID" value="XM_001303601.1"/>
</dbReference>
<proteinExistence type="inferred from homology"/>
<evidence type="ECO:0000256" key="5">
    <source>
        <dbReference type="SAM" id="MobiDB-lite"/>
    </source>
</evidence>
<dbReference type="InParanoid" id="A2FWP4"/>
<dbReference type="VEuPathDB" id="TrichDB:TVAGG3_0250760"/>
<protein>
    <submittedName>
        <fullName evidence="6">Uncharacterized protein</fullName>
    </submittedName>
</protein>
<evidence type="ECO:0000256" key="1">
    <source>
        <dbReference type="ARBA" id="ARBA00010066"/>
    </source>
</evidence>
<keyword evidence="3" id="KW-0375">Hydrogen ion transport</keyword>
<accession>A2FWP4</accession>
<dbReference type="AlphaFoldDB" id="A2FWP4"/>
<dbReference type="VEuPathDB" id="TrichDB:TVAG_495090"/>
<dbReference type="EMBL" id="DS114090">
    <property type="protein sequence ID" value="EAX90672.1"/>
    <property type="molecule type" value="Genomic_DNA"/>
</dbReference>
<feature type="region of interest" description="Disordered" evidence="5">
    <location>
        <begin position="54"/>
        <end position="86"/>
    </location>
</feature>
<name>A2FWP4_TRIV3</name>
<gene>
    <name evidence="6" type="ORF">TVAG_495090</name>
</gene>
<dbReference type="Proteomes" id="UP000001542">
    <property type="component" value="Unassembled WGS sequence"/>
</dbReference>
<reference evidence="6" key="2">
    <citation type="journal article" date="2007" name="Science">
        <title>Draft genome sequence of the sexually transmitted pathogen Trichomonas vaginalis.</title>
        <authorList>
            <person name="Carlton J.M."/>
            <person name="Hirt R.P."/>
            <person name="Silva J.C."/>
            <person name="Delcher A.L."/>
            <person name="Schatz M."/>
            <person name="Zhao Q."/>
            <person name="Wortman J.R."/>
            <person name="Bidwell S.L."/>
            <person name="Alsmark U.C.M."/>
            <person name="Besteiro S."/>
            <person name="Sicheritz-Ponten T."/>
            <person name="Noel C.J."/>
            <person name="Dacks J.B."/>
            <person name="Foster P.G."/>
            <person name="Simillion C."/>
            <person name="Van de Peer Y."/>
            <person name="Miranda-Saavedra D."/>
            <person name="Barton G.J."/>
            <person name="Westrop G.D."/>
            <person name="Mueller S."/>
            <person name="Dessi D."/>
            <person name="Fiori P.L."/>
            <person name="Ren Q."/>
            <person name="Paulsen I."/>
            <person name="Zhang H."/>
            <person name="Bastida-Corcuera F.D."/>
            <person name="Simoes-Barbosa A."/>
            <person name="Brown M.T."/>
            <person name="Hayes R.D."/>
            <person name="Mukherjee M."/>
            <person name="Okumura C.Y."/>
            <person name="Schneider R."/>
            <person name="Smith A.J."/>
            <person name="Vanacova S."/>
            <person name="Villalvazo M."/>
            <person name="Haas B.J."/>
            <person name="Pertea M."/>
            <person name="Feldblyum T.V."/>
            <person name="Utterback T.R."/>
            <person name="Shu C.L."/>
            <person name="Osoegawa K."/>
            <person name="de Jong P.J."/>
            <person name="Hrdy I."/>
            <person name="Horvathova L."/>
            <person name="Zubacova Z."/>
            <person name="Dolezal P."/>
            <person name="Malik S.B."/>
            <person name="Logsdon J.M. Jr."/>
            <person name="Henze K."/>
            <person name="Gupta A."/>
            <person name="Wang C.C."/>
            <person name="Dunne R.L."/>
            <person name="Upcroft J.A."/>
            <person name="Upcroft P."/>
            <person name="White O."/>
            <person name="Salzberg S.L."/>
            <person name="Tang P."/>
            <person name="Chiu C.-H."/>
            <person name="Lee Y.-S."/>
            <person name="Embley T.M."/>
            <person name="Coombs G.H."/>
            <person name="Mottram J.C."/>
            <person name="Tachezy J."/>
            <person name="Fraser-Liggett C.M."/>
            <person name="Johnson P.J."/>
        </authorList>
    </citation>
    <scope>NUCLEOTIDE SEQUENCE [LARGE SCALE GENOMIC DNA]</scope>
    <source>
        <strain evidence="6">G3</strain>
    </source>
</reference>
<keyword evidence="4" id="KW-0406">Ion transport</keyword>
<dbReference type="KEGG" id="tva:4748359"/>
<organism evidence="6 7">
    <name type="scientific">Trichomonas vaginalis (strain ATCC PRA-98 / G3)</name>
    <dbReference type="NCBI Taxonomy" id="412133"/>
    <lineage>
        <taxon>Eukaryota</taxon>
        <taxon>Metamonada</taxon>
        <taxon>Parabasalia</taxon>
        <taxon>Trichomonadida</taxon>
        <taxon>Trichomonadidae</taxon>
        <taxon>Trichomonas</taxon>
    </lineage>
</organism>
<dbReference type="Pfam" id="PF03179">
    <property type="entry name" value="V-ATPase_G"/>
    <property type="match status" value="1"/>
</dbReference>
<evidence type="ECO:0000256" key="4">
    <source>
        <dbReference type="ARBA" id="ARBA00023065"/>
    </source>
</evidence>
<reference evidence="6" key="1">
    <citation type="submission" date="2006-10" db="EMBL/GenBank/DDBJ databases">
        <authorList>
            <person name="Amadeo P."/>
            <person name="Zhao Q."/>
            <person name="Wortman J."/>
            <person name="Fraser-Liggett C."/>
            <person name="Carlton J."/>
        </authorList>
    </citation>
    <scope>NUCLEOTIDE SEQUENCE</scope>
    <source>
        <strain evidence="6">G3</strain>
    </source>
</reference>
<keyword evidence="7" id="KW-1185">Reference proteome</keyword>
<dbReference type="OrthoDB" id="10596562at2759"/>
<feature type="compositionally biased region" description="Basic and acidic residues" evidence="5">
    <location>
        <begin position="54"/>
        <end position="75"/>
    </location>
</feature>
<evidence type="ECO:0000256" key="3">
    <source>
        <dbReference type="ARBA" id="ARBA00022781"/>
    </source>
</evidence>
<comment type="similarity">
    <text evidence="1">Belongs to the V-ATPase G subunit family.</text>
</comment>
<evidence type="ECO:0000313" key="7">
    <source>
        <dbReference type="Proteomes" id="UP000001542"/>
    </source>
</evidence>
<dbReference type="SMR" id="A2FWP4"/>
<evidence type="ECO:0000256" key="2">
    <source>
        <dbReference type="ARBA" id="ARBA00022448"/>
    </source>
</evidence>